<reference evidence="4 5" key="1">
    <citation type="journal article" date="2015" name="Nature">
        <title>rRNA introns, odd ribosomes, and small enigmatic genomes across a large radiation of phyla.</title>
        <authorList>
            <person name="Brown C.T."/>
            <person name="Hug L.A."/>
            <person name="Thomas B.C."/>
            <person name="Sharon I."/>
            <person name="Castelle C.J."/>
            <person name="Singh A."/>
            <person name="Wilkins M.J."/>
            <person name="Williams K.H."/>
            <person name="Banfield J.F."/>
        </authorList>
    </citation>
    <scope>NUCLEOTIDE SEQUENCE [LARGE SCALE GENOMIC DNA]</scope>
</reference>
<dbReference type="PANTHER" id="PTHR36306">
    <property type="entry name" value="ALPHA-AMYLASE-RELATED-RELATED"/>
    <property type="match status" value="1"/>
</dbReference>
<dbReference type="PANTHER" id="PTHR36306:SF1">
    <property type="entry name" value="ALPHA-AMYLASE-RELATED"/>
    <property type="match status" value="1"/>
</dbReference>
<dbReference type="EMBL" id="LCNV01000022">
    <property type="protein sequence ID" value="KKU63489.1"/>
    <property type="molecule type" value="Genomic_DNA"/>
</dbReference>
<comment type="similarity">
    <text evidence="1">Belongs to the glycosyl hydrolase 57 family.</text>
</comment>
<proteinExistence type="inferred from homology"/>
<dbReference type="InterPro" id="IPR011330">
    <property type="entry name" value="Glyco_hydro/deAcase_b/a-brl"/>
</dbReference>
<dbReference type="Pfam" id="PF03065">
    <property type="entry name" value="Glyco_hydro_57"/>
    <property type="match status" value="1"/>
</dbReference>
<dbReference type="Proteomes" id="UP000034364">
    <property type="component" value="Unassembled WGS sequence"/>
</dbReference>
<gene>
    <name evidence="4" type="ORF">UX87_C0022G0004</name>
</gene>
<dbReference type="Gene3D" id="3.20.110.20">
    <property type="match status" value="1"/>
</dbReference>
<evidence type="ECO:0000313" key="5">
    <source>
        <dbReference type="Proteomes" id="UP000034364"/>
    </source>
</evidence>
<evidence type="ECO:0000259" key="3">
    <source>
        <dbReference type="Pfam" id="PF03065"/>
    </source>
</evidence>
<organism evidence="4 5">
    <name type="scientific">Candidatus Amesbacteria bacterium GW2011_GWA1_47_16</name>
    <dbReference type="NCBI Taxonomy" id="1618353"/>
    <lineage>
        <taxon>Bacteria</taxon>
        <taxon>Candidatus Amesiibacteriota</taxon>
    </lineage>
</organism>
<protein>
    <submittedName>
        <fullName evidence="4">Glycosyl hydrolase, family 57</fullName>
    </submittedName>
</protein>
<dbReference type="CDD" id="cd10795">
    <property type="entry name" value="GH57N_MJA1_like"/>
    <property type="match status" value="1"/>
</dbReference>
<keyword evidence="4" id="KW-0378">Hydrolase</keyword>
<name>A0A0G1S1T4_9BACT</name>
<evidence type="ECO:0000256" key="2">
    <source>
        <dbReference type="ARBA" id="ARBA00023277"/>
    </source>
</evidence>
<dbReference type="SUPFAM" id="SSF88713">
    <property type="entry name" value="Glycoside hydrolase/deacetylase"/>
    <property type="match status" value="1"/>
</dbReference>
<dbReference type="GO" id="GO:0005975">
    <property type="term" value="P:carbohydrate metabolic process"/>
    <property type="evidence" value="ECO:0007669"/>
    <property type="project" value="InterPro"/>
</dbReference>
<evidence type="ECO:0000313" key="4">
    <source>
        <dbReference type="EMBL" id="KKU63489.1"/>
    </source>
</evidence>
<dbReference type="InterPro" id="IPR004300">
    <property type="entry name" value="Glyco_hydro_57_N"/>
</dbReference>
<feature type="domain" description="Glycoside hydrolase family 57 N-terminal" evidence="3">
    <location>
        <begin position="6"/>
        <end position="297"/>
    </location>
</feature>
<sequence>MSALCLYFQVHQPYRVRKYRIFDIGRSHEYFSDSSPRLSNKTILNKVSEKCYLPTNNTLLRLLKKHPQFKISFSLSGVLLDQLQEFAPAVLDSFKKLVGTGRAEILCETYFHSLSFIYSPVEFTRQVNLHKAKIKSVFGLTPLVFRNTELIYSNSLAERIAKLRFKAVLAEGADNILGWRSPNYLYHPPGHPKLKLLLKNYRLSDDIAFRFSDKSWSQYPLTAPKFASWVNAVNGGGDIVNLFMDYETFGEHQWADTGIFEFMDHLPGEILKHQDNYFVTPSQAADKLPSRGELDVPFYVSWADVERDLSAWTGNPMQDDALSKLYALEKLVLRTKDSELIADWRRLQTSDHFYYMCTKWFSDGDVHKYFNPYDSPYEAFISFMNVLSDLKLRLSTKISKSEN</sequence>
<comment type="caution">
    <text evidence="4">The sequence shown here is derived from an EMBL/GenBank/DDBJ whole genome shotgun (WGS) entry which is preliminary data.</text>
</comment>
<evidence type="ECO:0000256" key="1">
    <source>
        <dbReference type="ARBA" id="ARBA00006821"/>
    </source>
</evidence>
<keyword evidence="2" id="KW-0119">Carbohydrate metabolism</keyword>
<dbReference type="AlphaFoldDB" id="A0A0G1S1T4"/>
<accession>A0A0G1S1T4</accession>
<dbReference type="PATRIC" id="fig|1618353.3.peg.737"/>
<dbReference type="GO" id="GO:0016787">
    <property type="term" value="F:hydrolase activity"/>
    <property type="evidence" value="ECO:0007669"/>
    <property type="project" value="UniProtKB-KW"/>
</dbReference>
<dbReference type="InterPro" id="IPR052046">
    <property type="entry name" value="GH57_Enzymes"/>
</dbReference>